<dbReference type="EMBL" id="JAHVHU010000007">
    <property type="protein sequence ID" value="MBY5957962.1"/>
    <property type="molecule type" value="Genomic_DNA"/>
</dbReference>
<comment type="caution">
    <text evidence="1">The sequence shown here is derived from an EMBL/GenBank/DDBJ whole genome shotgun (WGS) entry which is preliminary data.</text>
</comment>
<dbReference type="SUPFAM" id="SSF56300">
    <property type="entry name" value="Metallo-dependent phosphatases"/>
    <property type="match status" value="1"/>
</dbReference>
<accession>A0A953HYB5</accession>
<reference evidence="1" key="1">
    <citation type="submission" date="2021-06" db="EMBL/GenBank/DDBJ databases">
        <title>44 bacteria genomes isolated from Dapeng, Shenzhen.</title>
        <authorList>
            <person name="Zheng W."/>
            <person name="Yu S."/>
            <person name="Huang Y."/>
        </authorList>
    </citation>
    <scope>NUCLEOTIDE SEQUENCE</scope>
    <source>
        <strain evidence="1">DP5N28-2</strain>
    </source>
</reference>
<dbReference type="PROSITE" id="PS51257">
    <property type="entry name" value="PROKAR_LIPOPROTEIN"/>
    <property type="match status" value="1"/>
</dbReference>
<keyword evidence="2" id="KW-1185">Reference proteome</keyword>
<dbReference type="AlphaFoldDB" id="A0A953HYB5"/>
<dbReference type="Gene3D" id="3.60.21.10">
    <property type="match status" value="1"/>
</dbReference>
<sequence length="314" mass="36358">MTNIFKIFVGVITLLTIFSCGSSKQNFSFFAIGDMPYNVPEDYERFEHVITAINEQDPAFTVHVGDIKGGSSPCTDAVFEKLYDYFQEFKNPVILTPGDNDWTDCHRKGAGEYDPVERLEQLRSVFYKDRKSMGQTKLDLHTQDTYPGYEKFVENALWEQKKILFATLHVVGSNNNFNPDNPADNTEFNERNTANLFWLEEVFRQAKNRNSQGLVLFLHAGMNYADSDQSGFKDFTKKLRQEVLNYENPVLLVYGDHHRFLIEKPLRNDDGRVVKNFTSLMVFGNPDMHAVQISVNRKYDALFEIRQHFIKEAE</sequence>
<evidence type="ECO:0000313" key="1">
    <source>
        <dbReference type="EMBL" id="MBY5957962.1"/>
    </source>
</evidence>
<proteinExistence type="predicted"/>
<gene>
    <name evidence="1" type="ORF">KUV50_07470</name>
</gene>
<dbReference type="InterPro" id="IPR029052">
    <property type="entry name" value="Metallo-depent_PP-like"/>
</dbReference>
<dbReference type="RefSeq" id="WP_222579502.1">
    <property type="nucleotide sequence ID" value="NZ_JAHVHU010000007.1"/>
</dbReference>
<name>A0A953HYB5_9BACT</name>
<evidence type="ECO:0000313" key="2">
    <source>
        <dbReference type="Proteomes" id="UP000753961"/>
    </source>
</evidence>
<organism evidence="1 2">
    <name type="scientific">Membranihabitans marinus</name>
    <dbReference type="NCBI Taxonomy" id="1227546"/>
    <lineage>
        <taxon>Bacteria</taxon>
        <taxon>Pseudomonadati</taxon>
        <taxon>Bacteroidota</taxon>
        <taxon>Saprospiria</taxon>
        <taxon>Saprospirales</taxon>
        <taxon>Saprospiraceae</taxon>
        <taxon>Membranihabitans</taxon>
    </lineage>
</organism>
<dbReference type="Proteomes" id="UP000753961">
    <property type="component" value="Unassembled WGS sequence"/>
</dbReference>
<protein>
    <submittedName>
        <fullName evidence="1">Metallophosphoesterase</fullName>
    </submittedName>
</protein>